<dbReference type="SUPFAM" id="SSF56601">
    <property type="entry name" value="beta-lactamase/transpeptidase-like"/>
    <property type="match status" value="1"/>
</dbReference>
<comment type="caution">
    <text evidence="2">The sequence shown here is derived from an EMBL/GenBank/DDBJ whole genome shotgun (WGS) entry which is preliminary data.</text>
</comment>
<dbReference type="EMBL" id="WOEZ01000117">
    <property type="protein sequence ID" value="NPT57155.1"/>
    <property type="molecule type" value="Genomic_DNA"/>
</dbReference>
<dbReference type="PANTHER" id="PTHR43319">
    <property type="entry name" value="BETA-LACTAMASE-RELATED"/>
    <property type="match status" value="1"/>
</dbReference>
<reference evidence="2 3" key="1">
    <citation type="submission" date="2019-11" db="EMBL/GenBank/DDBJ databases">
        <title>Metabolism of dissolved organic matter in forest soils.</title>
        <authorList>
            <person name="Cyle K.T."/>
            <person name="Wilhelm R.C."/>
            <person name="Martinez C.E."/>
        </authorList>
    </citation>
    <scope>NUCLEOTIDE SEQUENCE [LARGE SCALE GENOMIC DNA]</scope>
    <source>
        <strain evidence="2 3">5N</strain>
    </source>
</reference>
<dbReference type="Gene3D" id="3.40.710.10">
    <property type="entry name" value="DD-peptidase/beta-lactamase superfamily"/>
    <property type="match status" value="1"/>
</dbReference>
<dbReference type="Pfam" id="PF00144">
    <property type="entry name" value="Beta-lactamase"/>
    <property type="match status" value="1"/>
</dbReference>
<dbReference type="InterPro" id="IPR012338">
    <property type="entry name" value="Beta-lactam/transpept-like"/>
</dbReference>
<protein>
    <submittedName>
        <fullName evidence="2">Serine hydrolase</fullName>
    </submittedName>
</protein>
<dbReference type="InterPro" id="IPR052907">
    <property type="entry name" value="Beta-lactamase/esterase"/>
</dbReference>
<evidence type="ECO:0000313" key="2">
    <source>
        <dbReference type="EMBL" id="NPT57155.1"/>
    </source>
</evidence>
<dbReference type="GO" id="GO:0016787">
    <property type="term" value="F:hydrolase activity"/>
    <property type="evidence" value="ECO:0007669"/>
    <property type="project" value="UniProtKB-KW"/>
</dbReference>
<accession>A0A972NT57</accession>
<evidence type="ECO:0000313" key="3">
    <source>
        <dbReference type="Proteomes" id="UP000655523"/>
    </source>
</evidence>
<feature type="domain" description="Beta-lactamase-related" evidence="1">
    <location>
        <begin position="42"/>
        <end position="386"/>
    </location>
</feature>
<evidence type="ECO:0000259" key="1">
    <source>
        <dbReference type="Pfam" id="PF00144"/>
    </source>
</evidence>
<dbReference type="Proteomes" id="UP000655523">
    <property type="component" value="Unassembled WGS sequence"/>
</dbReference>
<keyword evidence="3" id="KW-1185">Reference proteome</keyword>
<name>A0A972NT57_9BURK</name>
<dbReference type="InterPro" id="IPR001466">
    <property type="entry name" value="Beta-lactam-related"/>
</dbReference>
<gene>
    <name evidence="2" type="ORF">GNZ13_21890</name>
</gene>
<keyword evidence="2" id="KW-0378">Hydrolase</keyword>
<sequence>MDNIRATYQTEVTVRSSNEMQADDVVLYGYCAPKYERLREAFARNFREMGEVGAGYTVIADGALVANLWGGWKDAARQAPWSADTVACVWSVSKAVAGVCFAILVDRGLISYGDKVSTYWPEFAAEGKGDVTVAMLLAHQSGITGFDTPATLEDLFAGEPAACRLAAQKPFWNPGERAGYSNVVGILADALFRRVEGRSIKQFVADELKAKLGLEISVGLPHADRSRAADLIESKKLDVTKTVKVTSEAQRALINPVVDVPLQATPEFQASEFFAANCFANARSLASMCALLLDAGHDGPRLVKPDVIAEATKLRFDGIDEVRQMRRSWSAGFLTNHVGDFGPNTAAFGHGGWGGAFCYADPVAGVAVGYVMNHMSDQMERNPRRINLVKAVYDI</sequence>
<organism evidence="2 3">
    <name type="scientific">Paraburkholderia elongata</name>
    <dbReference type="NCBI Taxonomy" id="2675747"/>
    <lineage>
        <taxon>Bacteria</taxon>
        <taxon>Pseudomonadati</taxon>
        <taxon>Pseudomonadota</taxon>
        <taxon>Betaproteobacteria</taxon>
        <taxon>Burkholderiales</taxon>
        <taxon>Burkholderiaceae</taxon>
        <taxon>Paraburkholderia</taxon>
    </lineage>
</organism>
<dbReference type="AlphaFoldDB" id="A0A972NT57"/>
<dbReference type="PANTHER" id="PTHR43319:SF3">
    <property type="entry name" value="BETA-LACTAMASE-RELATED DOMAIN-CONTAINING PROTEIN"/>
    <property type="match status" value="1"/>
</dbReference>
<proteinExistence type="predicted"/>